<evidence type="ECO:0000313" key="2">
    <source>
        <dbReference type="Proteomes" id="UP000548632"/>
    </source>
</evidence>
<organism evidence="1 2">
    <name type="scientific">Thiospirillum jenense</name>
    <dbReference type="NCBI Taxonomy" id="1653858"/>
    <lineage>
        <taxon>Bacteria</taxon>
        <taxon>Pseudomonadati</taxon>
        <taxon>Pseudomonadota</taxon>
        <taxon>Gammaproteobacteria</taxon>
        <taxon>Chromatiales</taxon>
        <taxon>Chromatiaceae</taxon>
        <taxon>Thiospirillum</taxon>
    </lineage>
</organism>
<proteinExistence type="predicted"/>
<dbReference type="Proteomes" id="UP000548632">
    <property type="component" value="Unassembled WGS sequence"/>
</dbReference>
<name>A0A839HGU5_9GAMM</name>
<evidence type="ECO:0000313" key="1">
    <source>
        <dbReference type="EMBL" id="MBB1125492.1"/>
    </source>
</evidence>
<protein>
    <submittedName>
        <fullName evidence="1">Uncharacterized protein</fullName>
    </submittedName>
</protein>
<comment type="caution">
    <text evidence="1">The sequence shown here is derived from an EMBL/GenBank/DDBJ whole genome shotgun (WGS) entry which is preliminary data.</text>
</comment>
<keyword evidence="2" id="KW-1185">Reference proteome</keyword>
<sequence>MIYSFDTDDDHEATAALLVYAVYRSRDVRRFKVSPDMWERIERFVKASAKRAKNIAQFLESLKPRLLCGTLHPKWMETGIKGLLPIIDSEGHTNYIQSANSREFLTGIIAASNETLVLRKLYRETTLIVLLVRQRLEVEKPIESKLQDETFVEESL</sequence>
<dbReference type="EMBL" id="JABVCQ010000007">
    <property type="protein sequence ID" value="MBB1125492.1"/>
    <property type="molecule type" value="Genomic_DNA"/>
</dbReference>
<dbReference type="AlphaFoldDB" id="A0A839HGU5"/>
<dbReference type="RefSeq" id="WP_182582895.1">
    <property type="nucleotide sequence ID" value="NZ_JABVCQ010000007.1"/>
</dbReference>
<accession>A0A839HGU5</accession>
<gene>
    <name evidence="1" type="ORF">HUK38_04510</name>
</gene>
<reference evidence="1 2" key="1">
    <citation type="journal article" date="2020" name="Arch. Microbiol.">
        <title>The genome sequence of the giant phototrophic gammaproteobacterium Thiospirillum jenense gives insight into its physiological properties and phylogenetic relationships.</title>
        <authorList>
            <person name="Imhoff J.F."/>
            <person name="Meyer T.E."/>
            <person name="Kyndt J.A."/>
        </authorList>
    </citation>
    <scope>NUCLEOTIDE SEQUENCE [LARGE SCALE GENOMIC DNA]</scope>
    <source>
        <strain evidence="1 2">DSM 216</strain>
    </source>
</reference>